<protein>
    <submittedName>
        <fullName evidence="1">Uncharacterized protein</fullName>
    </submittedName>
</protein>
<organism evidence="1">
    <name type="scientific">bioreactor metagenome</name>
    <dbReference type="NCBI Taxonomy" id="1076179"/>
    <lineage>
        <taxon>unclassified sequences</taxon>
        <taxon>metagenomes</taxon>
        <taxon>ecological metagenomes</taxon>
    </lineage>
</organism>
<dbReference type="AlphaFoldDB" id="A0A645CZG9"/>
<reference evidence="1" key="1">
    <citation type="submission" date="2019-08" db="EMBL/GenBank/DDBJ databases">
        <authorList>
            <person name="Kucharzyk K."/>
            <person name="Murdoch R.W."/>
            <person name="Higgins S."/>
            <person name="Loffler F."/>
        </authorList>
    </citation>
    <scope>NUCLEOTIDE SEQUENCE</scope>
</reference>
<evidence type="ECO:0000313" key="1">
    <source>
        <dbReference type="EMBL" id="MPM82610.1"/>
    </source>
</evidence>
<accession>A0A645CZG9</accession>
<proteinExistence type="predicted"/>
<gene>
    <name evidence="1" type="ORF">SDC9_129671</name>
</gene>
<sequence length="64" mass="7452">MGRLHEPDHLQQFVRFGERFVPVYGKRTAAFVAEEHVFRNGEVGNQREFLMDNDDTAVFTVLNL</sequence>
<dbReference type="EMBL" id="VSSQ01031643">
    <property type="protein sequence ID" value="MPM82610.1"/>
    <property type="molecule type" value="Genomic_DNA"/>
</dbReference>
<name>A0A645CZG9_9ZZZZ</name>
<comment type="caution">
    <text evidence="1">The sequence shown here is derived from an EMBL/GenBank/DDBJ whole genome shotgun (WGS) entry which is preliminary data.</text>
</comment>